<dbReference type="GO" id="GO:0003676">
    <property type="term" value="F:nucleic acid binding"/>
    <property type="evidence" value="ECO:0007669"/>
    <property type="project" value="InterPro"/>
</dbReference>
<dbReference type="Gene3D" id="3.30.420.10">
    <property type="entry name" value="Ribonuclease H-like superfamily/Ribonuclease H"/>
    <property type="match status" value="1"/>
</dbReference>
<dbReference type="AlphaFoldDB" id="A0A4Y2KZE4"/>
<dbReference type="PANTHER" id="PTHR47326">
    <property type="entry name" value="TRANSPOSABLE ELEMENT TC3 TRANSPOSASE-LIKE PROTEIN"/>
    <property type="match status" value="1"/>
</dbReference>
<dbReference type="EMBL" id="BGPR01005163">
    <property type="protein sequence ID" value="GBN07509.1"/>
    <property type="molecule type" value="Genomic_DNA"/>
</dbReference>
<gene>
    <name evidence="1" type="ORF">AVEN_252885_1</name>
</gene>
<dbReference type="OrthoDB" id="6437429at2759"/>
<dbReference type="PANTHER" id="PTHR47326:SF1">
    <property type="entry name" value="HTH PSQ-TYPE DOMAIN-CONTAINING PROTEIN"/>
    <property type="match status" value="1"/>
</dbReference>
<protein>
    <submittedName>
        <fullName evidence="1">Uncharacterized protein</fullName>
    </submittedName>
</protein>
<evidence type="ECO:0000313" key="2">
    <source>
        <dbReference type="Proteomes" id="UP000499080"/>
    </source>
</evidence>
<sequence length="154" mass="17945">MHICLVRNSQNFNATYCGRKEKIKDVISNFLENLPLRELRNVWFQHEGTPPHKVSSFQQYIWDTFQQQVIGYGGCVEWHPRSPDPNPLDFFCRDTSSSECMQPLHQYYRNFETVLRILVPACHLPSCTMFSGKCSPGSICVLLLKDTILRMTDR</sequence>
<name>A0A4Y2KZE4_ARAVE</name>
<organism evidence="1 2">
    <name type="scientific">Araneus ventricosus</name>
    <name type="common">Orbweaver spider</name>
    <name type="synonym">Epeira ventricosa</name>
    <dbReference type="NCBI Taxonomy" id="182803"/>
    <lineage>
        <taxon>Eukaryota</taxon>
        <taxon>Metazoa</taxon>
        <taxon>Ecdysozoa</taxon>
        <taxon>Arthropoda</taxon>
        <taxon>Chelicerata</taxon>
        <taxon>Arachnida</taxon>
        <taxon>Araneae</taxon>
        <taxon>Araneomorphae</taxon>
        <taxon>Entelegynae</taxon>
        <taxon>Araneoidea</taxon>
        <taxon>Araneidae</taxon>
        <taxon>Araneus</taxon>
    </lineage>
</organism>
<keyword evidence="2" id="KW-1185">Reference proteome</keyword>
<proteinExistence type="predicted"/>
<evidence type="ECO:0000313" key="1">
    <source>
        <dbReference type="EMBL" id="GBN07509.1"/>
    </source>
</evidence>
<dbReference type="Proteomes" id="UP000499080">
    <property type="component" value="Unassembled WGS sequence"/>
</dbReference>
<comment type="caution">
    <text evidence="1">The sequence shown here is derived from an EMBL/GenBank/DDBJ whole genome shotgun (WGS) entry which is preliminary data.</text>
</comment>
<reference evidence="1 2" key="1">
    <citation type="journal article" date="2019" name="Sci. Rep.">
        <title>Orb-weaving spider Araneus ventricosus genome elucidates the spidroin gene catalogue.</title>
        <authorList>
            <person name="Kono N."/>
            <person name="Nakamura H."/>
            <person name="Ohtoshi R."/>
            <person name="Moran D.A.P."/>
            <person name="Shinohara A."/>
            <person name="Yoshida Y."/>
            <person name="Fujiwara M."/>
            <person name="Mori M."/>
            <person name="Tomita M."/>
            <person name="Arakawa K."/>
        </authorList>
    </citation>
    <scope>NUCLEOTIDE SEQUENCE [LARGE SCALE GENOMIC DNA]</scope>
</reference>
<dbReference type="InterPro" id="IPR036397">
    <property type="entry name" value="RNaseH_sf"/>
</dbReference>
<accession>A0A4Y2KZE4</accession>